<keyword evidence="3" id="KW-1185">Reference proteome</keyword>
<evidence type="ECO:0000256" key="1">
    <source>
        <dbReference type="SAM" id="SignalP"/>
    </source>
</evidence>
<dbReference type="InterPro" id="IPR036249">
    <property type="entry name" value="Thioredoxin-like_sf"/>
</dbReference>
<protein>
    <submittedName>
        <fullName evidence="2">Thioredoxin family protein</fullName>
    </submittedName>
</protein>
<dbReference type="EMBL" id="JAZDQU010000002">
    <property type="protein sequence ID" value="MEE1885476.1"/>
    <property type="molecule type" value="Genomic_DNA"/>
</dbReference>
<gene>
    <name evidence="2" type="ORF">VRU49_08620</name>
</gene>
<organism evidence="2 3">
    <name type="scientific">Pedobacter flavus</name>
    <dbReference type="NCBI Taxonomy" id="3113906"/>
    <lineage>
        <taxon>Bacteria</taxon>
        <taxon>Pseudomonadati</taxon>
        <taxon>Bacteroidota</taxon>
        <taxon>Sphingobacteriia</taxon>
        <taxon>Sphingobacteriales</taxon>
        <taxon>Sphingobacteriaceae</taxon>
        <taxon>Pedobacter</taxon>
    </lineage>
</organism>
<dbReference type="CDD" id="cd02947">
    <property type="entry name" value="TRX_family"/>
    <property type="match status" value="1"/>
</dbReference>
<name>A0ABU7H2D2_9SPHI</name>
<feature type="chain" id="PRO_5045491071" evidence="1">
    <location>
        <begin position="19"/>
        <end position="172"/>
    </location>
</feature>
<feature type="signal peptide" evidence="1">
    <location>
        <begin position="1"/>
        <end position="18"/>
    </location>
</feature>
<accession>A0ABU7H2D2</accession>
<dbReference type="Pfam" id="PF14595">
    <property type="entry name" value="Thioredoxin_9"/>
    <property type="match status" value="1"/>
</dbReference>
<dbReference type="Gene3D" id="3.40.30.10">
    <property type="entry name" value="Glutaredoxin"/>
    <property type="match status" value="1"/>
</dbReference>
<dbReference type="RefSeq" id="WP_330146373.1">
    <property type="nucleotide sequence ID" value="NZ_JAZDQU010000002.1"/>
</dbReference>
<dbReference type="SUPFAM" id="SSF52833">
    <property type="entry name" value="Thioredoxin-like"/>
    <property type="match status" value="1"/>
</dbReference>
<reference evidence="2 3" key="1">
    <citation type="submission" date="2024-01" db="EMBL/GenBank/DDBJ databases">
        <title>Pedobacter sp. nov., isolated from oil-contaminated soil.</title>
        <authorList>
            <person name="Le N.T.T."/>
        </authorList>
    </citation>
    <scope>NUCLEOTIDE SEQUENCE [LARGE SCALE GENOMIC DNA]</scope>
    <source>
        <strain evidence="2 3">VNH31</strain>
    </source>
</reference>
<keyword evidence="1" id="KW-0732">Signal</keyword>
<sequence>MKKILFVFFLALTTGVSAQEINKHHMDETRLKEILLNVCTRAGITSFPEFKVSYDANYTAYKIDSTKVALIKSIPQDYKITMVLGTWCGDSKLQVPHLFKIFDNAGIKEENIKIIAVNGVKQAENNLLEGLNIQRVPTIIIKNKDGIEIGRIVERPTTTLESDLLAILSPKI</sequence>
<evidence type="ECO:0000313" key="3">
    <source>
        <dbReference type="Proteomes" id="UP001337681"/>
    </source>
</evidence>
<evidence type="ECO:0000313" key="2">
    <source>
        <dbReference type="EMBL" id="MEE1885476.1"/>
    </source>
</evidence>
<proteinExistence type="predicted"/>
<comment type="caution">
    <text evidence="2">The sequence shown here is derived from an EMBL/GenBank/DDBJ whole genome shotgun (WGS) entry which is preliminary data.</text>
</comment>
<dbReference type="Proteomes" id="UP001337681">
    <property type="component" value="Unassembled WGS sequence"/>
</dbReference>